<sequence length="309" mass="35683">MKTAFKFLQPLSSFFQILKIQVLIGYVSLILLQCGSMQEILWTKSISDRYTSQIFFTLSPFVSSYYKSSSFQARYVILKSESGSEDEMIQGNLKYLEFSKKNEQPESALLEVFEWKGSMIRNPKDRQKIRFSPKFVIKRLKTFSLKSFSEVSDFESKKEVFEDVKKEFVMDEKVGLRETEEVRAIPGIGTLQWKHSLRGILVKMMRTEFVSADGTVTSSGDYDYDSLEYPPGIGLNGAIPILPIRKTETYTEYYCLDFPSEVDLSVLSKNETKKSVSFYDLIANKPFTTTTNFKNYPIIRISNEKNQFP</sequence>
<dbReference type="Proteomes" id="UP000012153">
    <property type="component" value="Unassembled WGS sequence"/>
</dbReference>
<gene>
    <name evidence="1" type="ORF">LEP1GSC186_4490</name>
</gene>
<organism evidence="1 2">
    <name type="scientific">Leptospira noguchii serovar Autumnalis str. ZUN142</name>
    <dbReference type="NCBI Taxonomy" id="1085540"/>
    <lineage>
        <taxon>Bacteria</taxon>
        <taxon>Pseudomonadati</taxon>
        <taxon>Spirochaetota</taxon>
        <taxon>Spirochaetia</taxon>
        <taxon>Leptospirales</taxon>
        <taxon>Leptospiraceae</taxon>
        <taxon>Leptospira</taxon>
    </lineage>
</organism>
<dbReference type="AlphaFoldDB" id="M6UHR3"/>
<comment type="caution">
    <text evidence="1">The sequence shown here is derived from an EMBL/GenBank/DDBJ whole genome shotgun (WGS) entry which is preliminary data.</text>
</comment>
<name>M6UHR3_9LEPT</name>
<reference evidence="1 2" key="1">
    <citation type="submission" date="2013-01" db="EMBL/GenBank/DDBJ databases">
        <authorList>
            <person name="Harkins D.M."/>
            <person name="Durkin A.S."/>
            <person name="Brinkac L.M."/>
            <person name="Haft D.H."/>
            <person name="Selengut J.D."/>
            <person name="Sanka R."/>
            <person name="DePew J."/>
            <person name="Purushe J."/>
            <person name="Matthias M.A."/>
            <person name="Vinetz J.M."/>
            <person name="Sutton G.G."/>
            <person name="Nierman W.C."/>
            <person name="Fouts D.E."/>
        </authorList>
    </citation>
    <scope>NUCLEOTIDE SEQUENCE [LARGE SCALE GENOMIC DNA]</scope>
    <source>
        <strain evidence="1 2">ZUN142</strain>
    </source>
</reference>
<evidence type="ECO:0000313" key="2">
    <source>
        <dbReference type="Proteomes" id="UP000012153"/>
    </source>
</evidence>
<evidence type="ECO:0008006" key="3">
    <source>
        <dbReference type="Google" id="ProtNLM"/>
    </source>
</evidence>
<dbReference type="NCBIfam" id="NF047502">
    <property type="entry name" value="LIC_13346_fam"/>
    <property type="match status" value="1"/>
</dbReference>
<accession>M6UHR3</accession>
<protein>
    <recommendedName>
        <fullName evidence="3">Lipoprotein</fullName>
    </recommendedName>
</protein>
<dbReference type="EMBL" id="AHOP02000030">
    <property type="protein sequence ID" value="EMO40609.1"/>
    <property type="molecule type" value="Genomic_DNA"/>
</dbReference>
<proteinExistence type="predicted"/>
<evidence type="ECO:0000313" key="1">
    <source>
        <dbReference type="EMBL" id="EMO40609.1"/>
    </source>
</evidence>